<name>A0A845DPI8_9BACI</name>
<feature type="transmembrane region" description="Helical" evidence="9">
    <location>
        <begin position="210"/>
        <end position="228"/>
    </location>
</feature>
<dbReference type="InterPro" id="IPR050297">
    <property type="entry name" value="LipidA_mod_glycosyltrf_83"/>
</dbReference>
<evidence type="ECO:0000259" key="11">
    <source>
        <dbReference type="Pfam" id="PF24878"/>
    </source>
</evidence>
<dbReference type="InterPro" id="IPR056785">
    <property type="entry name" value="YkcA/B-like_C"/>
</dbReference>
<dbReference type="GO" id="GO:0010041">
    <property type="term" value="P:response to iron(III) ion"/>
    <property type="evidence" value="ECO:0007669"/>
    <property type="project" value="TreeGrafter"/>
</dbReference>
<evidence type="ECO:0000256" key="9">
    <source>
        <dbReference type="SAM" id="Phobius"/>
    </source>
</evidence>
<proteinExistence type="predicted"/>
<sequence length="701" mass="74983">MKRWKGKKLDPWLLGSVILVSFLNFFLIWEDEYANNYYTTAVGSMMESFHNFFYASLDSAGSVTVDKPPVTFWIQTISAEIFGLSGWSVILPQALAGVGSVLLVYFLVKPNFGALAARIASLAMAVTPIAVAVSRTNNIDSMLVFTLLAGTWFLFKGVREQKLWSIVAAFALIGIGFNMKMLQAYMVVPAFVLFVWVAMKAGWKKKLTTLAASLFVLLSISLSWALVVDLTPADERPYIGSSSTNSVLELAFGYNGMSRLLGQDTGGDGSGTDQGALPAQDASDAQPSGLTDAAPGSQDTPSSGTQEPPQVGTSGQPAGAAQGGGGMFDLGDPGVLRLLQDSLADQASWLLPFALFAAAGLLAGARWKSRTEKHNETIFWLAWLLPVAGFFSVAGFFHHYYLIMLAPPLAALFGAGSVELLTLYKGEGWKSWLLPAAVFTTAATQWWILQPYEEEIGSFWSILILGLGIVVTAGLVLMKKNSQPIKQTVAVAGTLILLIVPTFWSLTPIVYGGNSALPEAGPSTEMSMPQGNAPQGQGDDDRRVSAQGLPDDMPLEDGPGSGTAAEGGDGQGGGAGPVTQDLDEKTLEYLRENNTVETYLFGTVQYSTATPYIVDEKESVMIMGGFSGSDPVYSVEELEAAVAEGDVSYFLLSESQRGGSNEEVTTWIQENGTAVPEEEWQSTSTDGFTQLYKVTLENGGE</sequence>
<evidence type="ECO:0000256" key="4">
    <source>
        <dbReference type="ARBA" id="ARBA00022679"/>
    </source>
</evidence>
<feature type="transmembrane region" description="Helical" evidence="9">
    <location>
        <begin position="162"/>
        <end position="179"/>
    </location>
</feature>
<feature type="transmembrane region" description="Helical" evidence="9">
    <location>
        <begin position="115"/>
        <end position="133"/>
    </location>
</feature>
<keyword evidence="7 9" id="KW-0472">Membrane</keyword>
<dbReference type="PANTHER" id="PTHR33908">
    <property type="entry name" value="MANNOSYLTRANSFERASE YKCB-RELATED"/>
    <property type="match status" value="1"/>
</dbReference>
<dbReference type="GO" id="GO:0009103">
    <property type="term" value="P:lipopolysaccharide biosynthetic process"/>
    <property type="evidence" value="ECO:0007669"/>
    <property type="project" value="UniProtKB-ARBA"/>
</dbReference>
<feature type="transmembrane region" description="Helical" evidence="9">
    <location>
        <begin position="185"/>
        <end position="203"/>
    </location>
</feature>
<reference evidence="12 13" key="1">
    <citation type="submission" date="2019-11" db="EMBL/GenBank/DDBJ databases">
        <title>Genome sequences of 17 halophilic strains isolated from different environments.</title>
        <authorList>
            <person name="Furrow R.E."/>
        </authorList>
    </citation>
    <scope>NUCLEOTIDE SEQUENCE [LARGE SCALE GENOMIC DNA]</scope>
    <source>
        <strain evidence="12 13">22511_23_Filter</strain>
    </source>
</reference>
<feature type="transmembrane region" description="Helical" evidence="9">
    <location>
        <begin position="90"/>
        <end position="108"/>
    </location>
</feature>
<accession>A0A845DPI8</accession>
<dbReference type="Pfam" id="PF24878">
    <property type="entry name" value="YkcB_C"/>
    <property type="match status" value="1"/>
</dbReference>
<dbReference type="PANTHER" id="PTHR33908:SF3">
    <property type="entry name" value="UNDECAPRENYL PHOSPHATE-ALPHA-4-AMINO-4-DEOXY-L-ARABINOSE ARABINOSYL TRANSFERASE"/>
    <property type="match status" value="1"/>
</dbReference>
<feature type="compositionally biased region" description="Gly residues" evidence="8">
    <location>
        <begin position="559"/>
        <end position="576"/>
    </location>
</feature>
<keyword evidence="3" id="KW-0328">Glycosyltransferase</keyword>
<feature type="region of interest" description="Disordered" evidence="8">
    <location>
        <begin position="520"/>
        <end position="580"/>
    </location>
</feature>
<dbReference type="GO" id="GO:0016763">
    <property type="term" value="F:pentosyltransferase activity"/>
    <property type="evidence" value="ECO:0007669"/>
    <property type="project" value="TreeGrafter"/>
</dbReference>
<feature type="transmembrane region" description="Helical" evidence="9">
    <location>
        <begin position="489"/>
        <end position="511"/>
    </location>
</feature>
<evidence type="ECO:0000259" key="10">
    <source>
        <dbReference type="Pfam" id="PF13231"/>
    </source>
</evidence>
<keyword evidence="4 12" id="KW-0808">Transferase</keyword>
<evidence type="ECO:0000256" key="8">
    <source>
        <dbReference type="SAM" id="MobiDB-lite"/>
    </source>
</evidence>
<keyword evidence="5 9" id="KW-0812">Transmembrane</keyword>
<keyword evidence="6 9" id="KW-1133">Transmembrane helix</keyword>
<evidence type="ECO:0000313" key="13">
    <source>
        <dbReference type="Proteomes" id="UP000460949"/>
    </source>
</evidence>
<feature type="domain" description="Putative mannosyltransferase YkcA/B-like C-terminal" evidence="11">
    <location>
        <begin position="587"/>
        <end position="671"/>
    </location>
</feature>
<evidence type="ECO:0000256" key="7">
    <source>
        <dbReference type="ARBA" id="ARBA00023136"/>
    </source>
</evidence>
<dbReference type="InterPro" id="IPR038731">
    <property type="entry name" value="RgtA/B/C-like"/>
</dbReference>
<organism evidence="12 13">
    <name type="scientific">Halobacillus litoralis</name>
    <dbReference type="NCBI Taxonomy" id="45668"/>
    <lineage>
        <taxon>Bacteria</taxon>
        <taxon>Bacillati</taxon>
        <taxon>Bacillota</taxon>
        <taxon>Bacilli</taxon>
        <taxon>Bacillales</taxon>
        <taxon>Bacillaceae</taxon>
        <taxon>Halobacillus</taxon>
    </lineage>
</organism>
<feature type="transmembrane region" description="Helical" evidence="9">
    <location>
        <begin position="377"/>
        <end position="397"/>
    </location>
</feature>
<dbReference type="AlphaFoldDB" id="A0A845DPI8"/>
<comment type="subcellular location">
    <subcellularLocation>
        <location evidence="1">Cell membrane</location>
        <topology evidence="1">Multi-pass membrane protein</topology>
    </subcellularLocation>
</comment>
<protein>
    <submittedName>
        <fullName evidence="12">Phospholipid carrier-dependent glycosyltransferase</fullName>
    </submittedName>
</protein>
<feature type="transmembrane region" description="Helical" evidence="9">
    <location>
        <begin position="403"/>
        <end position="424"/>
    </location>
</feature>
<gene>
    <name evidence="12" type="ORF">GLW04_02890</name>
</gene>
<feature type="transmembrane region" description="Helical" evidence="9">
    <location>
        <begin position="139"/>
        <end position="155"/>
    </location>
</feature>
<evidence type="ECO:0000256" key="3">
    <source>
        <dbReference type="ARBA" id="ARBA00022676"/>
    </source>
</evidence>
<keyword evidence="2" id="KW-1003">Cell membrane</keyword>
<evidence type="ECO:0000256" key="6">
    <source>
        <dbReference type="ARBA" id="ARBA00022989"/>
    </source>
</evidence>
<dbReference type="EMBL" id="WMET01000001">
    <property type="protein sequence ID" value="MYL18819.1"/>
    <property type="molecule type" value="Genomic_DNA"/>
</dbReference>
<dbReference type="Proteomes" id="UP000460949">
    <property type="component" value="Unassembled WGS sequence"/>
</dbReference>
<feature type="transmembrane region" description="Helical" evidence="9">
    <location>
        <begin position="12"/>
        <end position="29"/>
    </location>
</feature>
<comment type="caution">
    <text evidence="12">The sequence shown here is derived from an EMBL/GenBank/DDBJ whole genome shotgun (WGS) entry which is preliminary data.</text>
</comment>
<feature type="domain" description="Glycosyltransferase RgtA/B/C/D-like" evidence="10">
    <location>
        <begin position="66"/>
        <end position="224"/>
    </location>
</feature>
<evidence type="ECO:0000313" key="12">
    <source>
        <dbReference type="EMBL" id="MYL18819.1"/>
    </source>
</evidence>
<feature type="transmembrane region" description="Helical" evidence="9">
    <location>
        <begin position="460"/>
        <end position="477"/>
    </location>
</feature>
<evidence type="ECO:0000256" key="5">
    <source>
        <dbReference type="ARBA" id="ARBA00022692"/>
    </source>
</evidence>
<evidence type="ECO:0000256" key="1">
    <source>
        <dbReference type="ARBA" id="ARBA00004651"/>
    </source>
</evidence>
<feature type="region of interest" description="Disordered" evidence="8">
    <location>
        <begin position="263"/>
        <end position="324"/>
    </location>
</feature>
<feature type="compositionally biased region" description="Polar residues" evidence="8">
    <location>
        <begin position="297"/>
        <end position="314"/>
    </location>
</feature>
<feature type="transmembrane region" description="Helical" evidence="9">
    <location>
        <begin position="347"/>
        <end position="365"/>
    </location>
</feature>
<evidence type="ECO:0000256" key="2">
    <source>
        <dbReference type="ARBA" id="ARBA00022475"/>
    </source>
</evidence>
<dbReference type="Pfam" id="PF13231">
    <property type="entry name" value="PMT_2"/>
    <property type="match status" value="1"/>
</dbReference>
<feature type="transmembrane region" description="Helical" evidence="9">
    <location>
        <begin position="431"/>
        <end position="448"/>
    </location>
</feature>
<dbReference type="GO" id="GO:0005886">
    <property type="term" value="C:plasma membrane"/>
    <property type="evidence" value="ECO:0007669"/>
    <property type="project" value="UniProtKB-SubCell"/>
</dbReference>
<feature type="compositionally biased region" description="Polar residues" evidence="8">
    <location>
        <begin position="524"/>
        <end position="535"/>
    </location>
</feature>